<evidence type="ECO:0000256" key="10">
    <source>
        <dbReference type="ARBA" id="ARBA00048523"/>
    </source>
</evidence>
<dbReference type="GO" id="GO:0000287">
    <property type="term" value="F:magnesium ion binding"/>
    <property type="evidence" value="ECO:0007669"/>
    <property type="project" value="TreeGrafter"/>
</dbReference>
<evidence type="ECO:0000256" key="8">
    <source>
        <dbReference type="ARBA" id="ARBA00023299"/>
    </source>
</evidence>
<dbReference type="Proteomes" id="UP000229976">
    <property type="component" value="Unassembled WGS sequence"/>
</dbReference>
<evidence type="ECO:0000256" key="6">
    <source>
        <dbReference type="ARBA" id="ARBA00022801"/>
    </source>
</evidence>
<dbReference type="InterPro" id="IPR023214">
    <property type="entry name" value="HAD_sf"/>
</dbReference>
<proteinExistence type="predicted"/>
<dbReference type="AlphaFoldDB" id="A0A2G9YWC8"/>
<evidence type="ECO:0000256" key="3">
    <source>
        <dbReference type="ARBA" id="ARBA00012640"/>
    </source>
</evidence>
<comment type="cofactor">
    <cofactor evidence="1">
        <name>Mg(2+)</name>
        <dbReference type="ChEBI" id="CHEBI:18420"/>
    </cofactor>
</comment>
<reference evidence="11 12" key="1">
    <citation type="submission" date="2017-09" db="EMBL/GenBank/DDBJ databases">
        <title>Depth-based differentiation of microbial function through sediment-hosted aquifers and enrichment of novel symbionts in the deep terrestrial subsurface.</title>
        <authorList>
            <person name="Probst A.J."/>
            <person name="Ladd B."/>
            <person name="Jarett J.K."/>
            <person name="Geller-Mcgrath D.E."/>
            <person name="Sieber C.M."/>
            <person name="Emerson J.B."/>
            <person name="Anantharaman K."/>
            <person name="Thomas B.C."/>
            <person name="Malmstrom R."/>
            <person name="Stieglmeier M."/>
            <person name="Klingl A."/>
            <person name="Woyke T."/>
            <person name="Ryan C.M."/>
            <person name="Banfield J.F."/>
        </authorList>
    </citation>
    <scope>NUCLEOTIDE SEQUENCE [LARGE SCALE GENOMIC DNA]</scope>
    <source>
        <strain evidence="11">CG23_combo_of_CG06-09_8_20_14_all_39_17</strain>
    </source>
</reference>
<keyword evidence="4" id="KW-0028">Amino-acid biosynthesis</keyword>
<organism evidence="11 12">
    <name type="scientific">Candidatus Nealsonbacteria bacterium CG23_combo_of_CG06-09_8_20_14_all_39_17</name>
    <dbReference type="NCBI Taxonomy" id="1974722"/>
    <lineage>
        <taxon>Bacteria</taxon>
        <taxon>Candidatus Nealsoniibacteriota</taxon>
    </lineage>
</organism>
<evidence type="ECO:0000256" key="4">
    <source>
        <dbReference type="ARBA" id="ARBA00022605"/>
    </source>
</evidence>
<protein>
    <recommendedName>
        <fullName evidence="3">phosphoserine phosphatase</fullName>
        <ecNumber evidence="3">3.1.3.3</ecNumber>
    </recommendedName>
</protein>
<keyword evidence="5" id="KW-0479">Metal-binding</keyword>
<evidence type="ECO:0000256" key="5">
    <source>
        <dbReference type="ARBA" id="ARBA00022723"/>
    </source>
</evidence>
<name>A0A2G9YWC8_9BACT</name>
<evidence type="ECO:0000313" key="12">
    <source>
        <dbReference type="Proteomes" id="UP000229976"/>
    </source>
</evidence>
<keyword evidence="7" id="KW-0460">Magnesium</keyword>
<dbReference type="NCBIfam" id="TIGR01488">
    <property type="entry name" value="HAD-SF-IB"/>
    <property type="match status" value="1"/>
</dbReference>
<dbReference type="EMBL" id="PCRO01000009">
    <property type="protein sequence ID" value="PIP23043.1"/>
    <property type="molecule type" value="Genomic_DNA"/>
</dbReference>
<keyword evidence="6" id="KW-0378">Hydrolase</keyword>
<dbReference type="PANTHER" id="PTHR43344:SF2">
    <property type="entry name" value="PHOSPHOSERINE PHOSPHATASE"/>
    <property type="match status" value="1"/>
</dbReference>
<dbReference type="EC" id="3.1.3.3" evidence="3"/>
<accession>A0A2G9YWC8</accession>
<comment type="pathway">
    <text evidence="2">Amino-acid biosynthesis; L-serine biosynthesis; L-serine from 3-phospho-D-glycerate: step 3/3.</text>
</comment>
<dbReference type="PANTHER" id="PTHR43344">
    <property type="entry name" value="PHOSPHOSERINE PHOSPHATASE"/>
    <property type="match status" value="1"/>
</dbReference>
<evidence type="ECO:0000313" key="11">
    <source>
        <dbReference type="EMBL" id="PIP23043.1"/>
    </source>
</evidence>
<dbReference type="Gene3D" id="3.40.50.1000">
    <property type="entry name" value="HAD superfamily/HAD-like"/>
    <property type="match status" value="1"/>
</dbReference>
<sequence length="177" mass="20391">MEKKKNAKDIKLICFDVDDTLVGGSSWQIITEGLGCSRERAVFIYEKAKRGEISFREAEKDFVKMWKESGNANKKFIRKIADERKIRAGAEELVSCLKKKRYLMYLISGSIDILIESVAEKLKFDGFYANSHFEFDEKGILSKIFYRENQGKNKTGTAQGIIQKNRHRHGGNYFCRG</sequence>
<dbReference type="SUPFAM" id="SSF56784">
    <property type="entry name" value="HAD-like"/>
    <property type="match status" value="1"/>
</dbReference>
<evidence type="ECO:0000256" key="9">
    <source>
        <dbReference type="ARBA" id="ARBA00048138"/>
    </source>
</evidence>
<evidence type="ECO:0000256" key="1">
    <source>
        <dbReference type="ARBA" id="ARBA00001946"/>
    </source>
</evidence>
<dbReference type="Pfam" id="PF12710">
    <property type="entry name" value="HAD"/>
    <property type="match status" value="1"/>
</dbReference>
<gene>
    <name evidence="11" type="ORF">COX37_00555</name>
</gene>
<evidence type="ECO:0000256" key="2">
    <source>
        <dbReference type="ARBA" id="ARBA00005135"/>
    </source>
</evidence>
<dbReference type="GO" id="GO:0006564">
    <property type="term" value="P:L-serine biosynthetic process"/>
    <property type="evidence" value="ECO:0007669"/>
    <property type="project" value="UniProtKB-KW"/>
</dbReference>
<comment type="caution">
    <text evidence="11">The sequence shown here is derived from an EMBL/GenBank/DDBJ whole genome shotgun (WGS) entry which is preliminary data.</text>
</comment>
<dbReference type="GO" id="GO:0036424">
    <property type="term" value="F:L-phosphoserine phosphatase activity"/>
    <property type="evidence" value="ECO:0007669"/>
    <property type="project" value="TreeGrafter"/>
</dbReference>
<dbReference type="GO" id="GO:0005737">
    <property type="term" value="C:cytoplasm"/>
    <property type="evidence" value="ECO:0007669"/>
    <property type="project" value="TreeGrafter"/>
</dbReference>
<evidence type="ECO:0000256" key="7">
    <source>
        <dbReference type="ARBA" id="ARBA00022842"/>
    </source>
</evidence>
<comment type="catalytic activity">
    <reaction evidence="10">
        <text>O-phospho-D-serine + H2O = D-serine + phosphate</text>
        <dbReference type="Rhea" id="RHEA:24873"/>
        <dbReference type="ChEBI" id="CHEBI:15377"/>
        <dbReference type="ChEBI" id="CHEBI:35247"/>
        <dbReference type="ChEBI" id="CHEBI:43474"/>
        <dbReference type="ChEBI" id="CHEBI:58680"/>
        <dbReference type="EC" id="3.1.3.3"/>
    </reaction>
</comment>
<dbReference type="InterPro" id="IPR050582">
    <property type="entry name" value="HAD-like_SerB"/>
</dbReference>
<keyword evidence="8" id="KW-0718">Serine biosynthesis</keyword>
<comment type="catalytic activity">
    <reaction evidence="9">
        <text>O-phospho-L-serine + H2O = L-serine + phosphate</text>
        <dbReference type="Rhea" id="RHEA:21208"/>
        <dbReference type="ChEBI" id="CHEBI:15377"/>
        <dbReference type="ChEBI" id="CHEBI:33384"/>
        <dbReference type="ChEBI" id="CHEBI:43474"/>
        <dbReference type="ChEBI" id="CHEBI:57524"/>
        <dbReference type="EC" id="3.1.3.3"/>
    </reaction>
</comment>
<dbReference type="InterPro" id="IPR036412">
    <property type="entry name" value="HAD-like_sf"/>
</dbReference>